<evidence type="ECO:0000313" key="2">
    <source>
        <dbReference type="EMBL" id="QJA91614.1"/>
    </source>
</evidence>
<evidence type="ECO:0000313" key="1">
    <source>
        <dbReference type="EMBL" id="QJA72074.1"/>
    </source>
</evidence>
<dbReference type="EMBL" id="MT143000">
    <property type="protein sequence ID" value="QJA91614.1"/>
    <property type="molecule type" value="Genomic_DNA"/>
</dbReference>
<sequence>MLCTEDGAKTKLCRHKISAGFNGGSFNFDERCKASDCMAWRWYDSEEFHEERRGFCGAEPIRPKSSKARIKMKVKPHYGNICNI</sequence>
<protein>
    <submittedName>
        <fullName evidence="1">Uncharacterized protein</fullName>
    </submittedName>
</protein>
<reference evidence="1" key="1">
    <citation type="submission" date="2020-03" db="EMBL/GenBank/DDBJ databases">
        <title>The deep terrestrial virosphere.</title>
        <authorList>
            <person name="Holmfeldt K."/>
            <person name="Nilsson E."/>
            <person name="Simone D."/>
            <person name="Lopez-Fernandez M."/>
            <person name="Wu X."/>
            <person name="de Brujin I."/>
            <person name="Lundin D."/>
            <person name="Andersson A."/>
            <person name="Bertilsson S."/>
            <person name="Dopson M."/>
        </authorList>
    </citation>
    <scope>NUCLEOTIDE SEQUENCE</scope>
    <source>
        <strain evidence="1">MM415A02935</strain>
        <strain evidence="2">MM415B03315</strain>
    </source>
</reference>
<proteinExistence type="predicted"/>
<accession>A0A6M3JPP0</accession>
<dbReference type="AlphaFoldDB" id="A0A6M3JPP0"/>
<gene>
    <name evidence="1" type="ORF">MM415A02935_0008</name>
    <name evidence="2" type="ORF">MM415B03315_0008</name>
</gene>
<name>A0A6M3JPP0_9ZZZZ</name>
<dbReference type="EMBL" id="MT141922">
    <property type="protein sequence ID" value="QJA72074.1"/>
    <property type="molecule type" value="Genomic_DNA"/>
</dbReference>
<organism evidence="1">
    <name type="scientific">viral metagenome</name>
    <dbReference type="NCBI Taxonomy" id="1070528"/>
    <lineage>
        <taxon>unclassified sequences</taxon>
        <taxon>metagenomes</taxon>
        <taxon>organismal metagenomes</taxon>
    </lineage>
</organism>